<dbReference type="PROSITE" id="PS50005">
    <property type="entry name" value="TPR"/>
    <property type="match status" value="1"/>
</dbReference>
<organism evidence="7 8">
    <name type="scientific">Paspalum notatum var. saurae</name>
    <dbReference type="NCBI Taxonomy" id="547442"/>
    <lineage>
        <taxon>Eukaryota</taxon>
        <taxon>Viridiplantae</taxon>
        <taxon>Streptophyta</taxon>
        <taxon>Embryophyta</taxon>
        <taxon>Tracheophyta</taxon>
        <taxon>Spermatophyta</taxon>
        <taxon>Magnoliopsida</taxon>
        <taxon>Liliopsida</taxon>
        <taxon>Poales</taxon>
        <taxon>Poaceae</taxon>
        <taxon>PACMAD clade</taxon>
        <taxon>Panicoideae</taxon>
        <taxon>Andropogonodae</taxon>
        <taxon>Paspaleae</taxon>
        <taxon>Paspalinae</taxon>
        <taxon>Paspalum</taxon>
    </lineage>
</organism>
<sequence length="375" mass="41427">MALLMDPGAEPLTESEQADLAGIAAIKESAAREYKEQGNQFVRMGRKHYAEAVSCYTKAIAQMEPLSSLDSAAAADASVLFANRAHVNLLLGNHRRALDDAEQAIRLSPSNVKAYYRAVKTALALDLLPDAASFCRRGLEQDPASDEFKKLLSQVDAKLIEQDRQRAKVAQAIAAAKDLAAAMEKRGVKLGKATYQELTGVKKPKLDKQGVLHWPVLLLYPEAMSSDFIEDFPDTDTFSPHLDVISFSNSSPPLPWDENHAYTRDAVELYYQVSFDEPLSKSEVLRYLLEGTVDPKALPDNLLDGEGEELDSSKSNTITSSSEGSSKWIIVKEGKTLQEVLQNKDYIVPAIPVFFVVSRKSTFYKDFKAGHWSLP</sequence>
<keyword evidence="2 4" id="KW-0802">TPR repeat</keyword>
<name>A0AAQ3STW6_PASNO</name>
<reference evidence="7 8" key="1">
    <citation type="submission" date="2024-02" db="EMBL/GenBank/DDBJ databases">
        <title>High-quality chromosome-scale genome assembly of Pensacola bahiagrass (Paspalum notatum Flugge var. saurae).</title>
        <authorList>
            <person name="Vega J.M."/>
            <person name="Podio M."/>
            <person name="Orjuela J."/>
            <person name="Siena L.A."/>
            <person name="Pessino S.C."/>
            <person name="Combes M.C."/>
            <person name="Mariac C."/>
            <person name="Albertini E."/>
            <person name="Pupilli F."/>
            <person name="Ortiz J.P.A."/>
            <person name="Leblanc O."/>
        </authorList>
    </citation>
    <scope>NUCLEOTIDE SEQUENCE [LARGE SCALE GENOMIC DNA]</scope>
    <source>
        <strain evidence="7">R1</strain>
        <tissue evidence="7">Leaf</tissue>
    </source>
</reference>
<comment type="similarity">
    <text evidence="3">Belongs to the TTC4 family.</text>
</comment>
<evidence type="ECO:0000313" key="8">
    <source>
        <dbReference type="Proteomes" id="UP001341281"/>
    </source>
</evidence>
<dbReference type="PANTHER" id="PTHR46035">
    <property type="entry name" value="TETRATRICOPEPTIDE REPEAT PROTEIN 4"/>
    <property type="match status" value="1"/>
</dbReference>
<dbReference type="GO" id="GO:0030544">
    <property type="term" value="F:Hsp70 protein binding"/>
    <property type="evidence" value="ECO:0007669"/>
    <property type="project" value="TreeGrafter"/>
</dbReference>
<feature type="region of interest" description="Disordered" evidence="5">
    <location>
        <begin position="298"/>
        <end position="321"/>
    </location>
</feature>
<keyword evidence="1" id="KW-0677">Repeat</keyword>
<evidence type="ECO:0000259" key="6">
    <source>
        <dbReference type="Pfam" id="PF18972"/>
    </source>
</evidence>
<dbReference type="AlphaFoldDB" id="A0AAQ3STW6"/>
<evidence type="ECO:0000256" key="2">
    <source>
        <dbReference type="ARBA" id="ARBA00022803"/>
    </source>
</evidence>
<dbReference type="InterPro" id="IPR019734">
    <property type="entry name" value="TPR_rpt"/>
</dbReference>
<dbReference type="EMBL" id="CP144746">
    <property type="protein sequence ID" value="WVZ60571.1"/>
    <property type="molecule type" value="Genomic_DNA"/>
</dbReference>
<dbReference type="SMART" id="SM00028">
    <property type="entry name" value="TPR"/>
    <property type="match status" value="3"/>
</dbReference>
<dbReference type="SUPFAM" id="SSF48452">
    <property type="entry name" value="TPR-like"/>
    <property type="match status" value="1"/>
</dbReference>
<dbReference type="Pfam" id="PF14559">
    <property type="entry name" value="TPR_19"/>
    <property type="match status" value="1"/>
</dbReference>
<dbReference type="GO" id="GO:0005634">
    <property type="term" value="C:nucleus"/>
    <property type="evidence" value="ECO:0007669"/>
    <property type="project" value="TreeGrafter"/>
</dbReference>
<keyword evidence="8" id="KW-1185">Reference proteome</keyword>
<feature type="domain" description="Cns1/TTC4 wheel" evidence="6">
    <location>
        <begin position="207"/>
        <end position="273"/>
    </location>
</feature>
<evidence type="ECO:0000256" key="1">
    <source>
        <dbReference type="ARBA" id="ARBA00022737"/>
    </source>
</evidence>
<protein>
    <recommendedName>
        <fullName evidence="6">Cns1/TTC4 wheel domain-containing protein</fullName>
    </recommendedName>
</protein>
<dbReference type="Pfam" id="PF18972">
    <property type="entry name" value="Wheel"/>
    <property type="match status" value="1"/>
</dbReference>
<dbReference type="InterPro" id="IPR011990">
    <property type="entry name" value="TPR-like_helical_dom_sf"/>
</dbReference>
<dbReference type="Gene3D" id="1.25.40.10">
    <property type="entry name" value="Tetratricopeptide repeat domain"/>
    <property type="match status" value="1"/>
</dbReference>
<dbReference type="GO" id="GO:0006457">
    <property type="term" value="P:protein folding"/>
    <property type="evidence" value="ECO:0007669"/>
    <property type="project" value="TreeGrafter"/>
</dbReference>
<dbReference type="CDD" id="cd21377">
    <property type="entry name" value="CTWD_Cns1-like"/>
    <property type="match status" value="1"/>
</dbReference>
<feature type="repeat" description="TPR" evidence="4">
    <location>
        <begin position="78"/>
        <end position="111"/>
    </location>
</feature>
<evidence type="ECO:0000256" key="5">
    <source>
        <dbReference type="SAM" id="MobiDB-lite"/>
    </source>
</evidence>
<dbReference type="GO" id="GO:0051879">
    <property type="term" value="F:Hsp90 protein binding"/>
    <property type="evidence" value="ECO:0007669"/>
    <property type="project" value="InterPro"/>
</dbReference>
<evidence type="ECO:0000256" key="3">
    <source>
        <dbReference type="ARBA" id="ARBA00023602"/>
    </source>
</evidence>
<gene>
    <name evidence="7" type="ORF">U9M48_010576</name>
</gene>
<dbReference type="GO" id="GO:0005829">
    <property type="term" value="C:cytosol"/>
    <property type="evidence" value="ECO:0007669"/>
    <property type="project" value="TreeGrafter"/>
</dbReference>
<evidence type="ECO:0000256" key="4">
    <source>
        <dbReference type="PROSITE-ProRule" id="PRU00339"/>
    </source>
</evidence>
<dbReference type="PANTHER" id="PTHR46035:SF1">
    <property type="entry name" value="TETRATRICOPEPTIDE REPEAT PROTEIN 4"/>
    <property type="match status" value="1"/>
</dbReference>
<proteinExistence type="inferred from homology"/>
<accession>A0AAQ3STW6</accession>
<dbReference type="Proteomes" id="UP001341281">
    <property type="component" value="Chromosome 02"/>
</dbReference>
<evidence type="ECO:0000313" key="7">
    <source>
        <dbReference type="EMBL" id="WVZ60571.1"/>
    </source>
</evidence>
<dbReference type="InterPro" id="IPR044059">
    <property type="entry name" value="Csn1/TTC4_wheel"/>
</dbReference>